<feature type="binding site" evidence="12">
    <location>
        <position position="285"/>
    </location>
    <ligand>
        <name>Mg(2+)</name>
        <dbReference type="ChEBI" id="CHEBI:18420"/>
        <label>2</label>
    </ligand>
</feature>
<dbReference type="PROSITE" id="PS50975">
    <property type="entry name" value="ATP_GRASP"/>
    <property type="match status" value="1"/>
</dbReference>
<dbReference type="InterPro" id="IPR016185">
    <property type="entry name" value="PreATP-grasp_dom_sf"/>
</dbReference>
<evidence type="ECO:0000256" key="1">
    <source>
        <dbReference type="ARBA" id="ARBA00004496"/>
    </source>
</evidence>
<evidence type="ECO:0000256" key="7">
    <source>
        <dbReference type="ARBA" id="ARBA00022960"/>
    </source>
</evidence>
<keyword evidence="5 13" id="KW-0547">Nucleotide-binding</keyword>
<keyword evidence="12" id="KW-0479">Metal-binding</keyword>
<accession>A0A2H0NEC8</accession>
<keyword evidence="9 10" id="KW-0961">Cell wall biogenesis/degradation</keyword>
<dbReference type="AlphaFoldDB" id="A0A2H0NEC8"/>
<reference evidence="15 16" key="1">
    <citation type="submission" date="2017-09" db="EMBL/GenBank/DDBJ databases">
        <title>Depth-based differentiation of microbial function through sediment-hosted aquifers and enrichment of novel symbionts in the deep terrestrial subsurface.</title>
        <authorList>
            <person name="Probst A.J."/>
            <person name="Ladd B."/>
            <person name="Jarett J.K."/>
            <person name="Geller-Mcgrath D.E."/>
            <person name="Sieber C.M."/>
            <person name="Emerson J.B."/>
            <person name="Anantharaman K."/>
            <person name="Thomas B.C."/>
            <person name="Malmstrom R."/>
            <person name="Stieglmeier M."/>
            <person name="Klingl A."/>
            <person name="Woyke T."/>
            <person name="Ryan C.M."/>
            <person name="Banfield J.F."/>
        </authorList>
    </citation>
    <scope>NUCLEOTIDE SEQUENCE [LARGE SCALE GENOMIC DNA]</scope>
    <source>
        <strain evidence="15">CG11_big_fil_rev_8_21_14_0_20_38_23</strain>
    </source>
</reference>
<dbReference type="PROSITE" id="PS00844">
    <property type="entry name" value="DALA_DALA_LIGASE_2"/>
    <property type="match status" value="1"/>
</dbReference>
<dbReference type="InterPro" id="IPR005905">
    <property type="entry name" value="D_ala_D_ala"/>
</dbReference>
<dbReference type="SUPFAM" id="SSF52440">
    <property type="entry name" value="PreATP-grasp domain"/>
    <property type="match status" value="1"/>
</dbReference>
<feature type="binding site" evidence="12">
    <location>
        <position position="272"/>
    </location>
    <ligand>
        <name>Mg(2+)</name>
        <dbReference type="ChEBI" id="CHEBI:18420"/>
        <label>1</label>
    </ligand>
</feature>
<comment type="catalytic activity">
    <reaction evidence="10">
        <text>2 D-alanine + ATP = D-alanyl-D-alanine + ADP + phosphate + H(+)</text>
        <dbReference type="Rhea" id="RHEA:11224"/>
        <dbReference type="ChEBI" id="CHEBI:15378"/>
        <dbReference type="ChEBI" id="CHEBI:30616"/>
        <dbReference type="ChEBI" id="CHEBI:43474"/>
        <dbReference type="ChEBI" id="CHEBI:57416"/>
        <dbReference type="ChEBI" id="CHEBI:57822"/>
        <dbReference type="ChEBI" id="CHEBI:456216"/>
        <dbReference type="EC" id="6.3.2.4"/>
    </reaction>
</comment>
<evidence type="ECO:0000256" key="9">
    <source>
        <dbReference type="ARBA" id="ARBA00023316"/>
    </source>
</evidence>
<feature type="domain" description="ATP-grasp" evidence="14">
    <location>
        <begin position="109"/>
        <end position="318"/>
    </location>
</feature>
<evidence type="ECO:0000313" key="16">
    <source>
        <dbReference type="Proteomes" id="UP000228867"/>
    </source>
</evidence>
<evidence type="ECO:0000256" key="5">
    <source>
        <dbReference type="ARBA" id="ARBA00022741"/>
    </source>
</evidence>
<keyword evidence="8 10" id="KW-0573">Peptidoglycan synthesis</keyword>
<keyword evidence="7 10" id="KW-0133">Cell shape</keyword>
<dbReference type="PROSITE" id="PS00843">
    <property type="entry name" value="DALA_DALA_LIGASE_1"/>
    <property type="match status" value="1"/>
</dbReference>
<evidence type="ECO:0000256" key="11">
    <source>
        <dbReference type="PIRSR" id="PIRSR039102-1"/>
    </source>
</evidence>
<evidence type="ECO:0000256" key="13">
    <source>
        <dbReference type="PROSITE-ProRule" id="PRU00409"/>
    </source>
</evidence>
<dbReference type="InterPro" id="IPR011761">
    <property type="entry name" value="ATP-grasp"/>
</dbReference>
<evidence type="ECO:0000256" key="12">
    <source>
        <dbReference type="PIRSR" id="PIRSR039102-3"/>
    </source>
</evidence>
<keyword evidence="12" id="KW-0464">Manganese</keyword>
<feature type="active site" evidence="11">
    <location>
        <position position="19"/>
    </location>
</feature>
<evidence type="ECO:0000256" key="4">
    <source>
        <dbReference type="ARBA" id="ARBA00022598"/>
    </source>
</evidence>
<comment type="pathway">
    <text evidence="10">Cell wall biogenesis; peptidoglycan biosynthesis.</text>
</comment>
<dbReference type="InterPro" id="IPR011095">
    <property type="entry name" value="Dala_Dala_lig_C"/>
</dbReference>
<comment type="function">
    <text evidence="10">Cell wall formation.</text>
</comment>
<comment type="subcellular location">
    <subcellularLocation>
        <location evidence="1 10">Cytoplasm</location>
    </subcellularLocation>
</comment>
<feature type="binding site" evidence="12">
    <location>
        <position position="287"/>
    </location>
    <ligand>
        <name>Mg(2+)</name>
        <dbReference type="ChEBI" id="CHEBI:18420"/>
        <label>2</label>
    </ligand>
</feature>
<dbReference type="GO" id="GO:0009252">
    <property type="term" value="P:peptidoglycan biosynthetic process"/>
    <property type="evidence" value="ECO:0007669"/>
    <property type="project" value="UniProtKB-UniRule"/>
</dbReference>
<dbReference type="PIRSF" id="PIRSF039102">
    <property type="entry name" value="Ddl/VanB"/>
    <property type="match status" value="1"/>
</dbReference>
<evidence type="ECO:0000256" key="3">
    <source>
        <dbReference type="ARBA" id="ARBA00022490"/>
    </source>
</evidence>
<comment type="caution">
    <text evidence="15">The sequence shown here is derived from an EMBL/GenBank/DDBJ whole genome shotgun (WGS) entry which is preliminary data.</text>
</comment>
<comment type="similarity">
    <text evidence="2 10">Belongs to the D-alanine--D-alanine ligase family.</text>
</comment>
<evidence type="ECO:0000256" key="8">
    <source>
        <dbReference type="ARBA" id="ARBA00022984"/>
    </source>
</evidence>
<dbReference type="GO" id="GO:0005737">
    <property type="term" value="C:cytoplasm"/>
    <property type="evidence" value="ECO:0007669"/>
    <property type="project" value="UniProtKB-SubCell"/>
</dbReference>
<dbReference type="Pfam" id="PF01820">
    <property type="entry name" value="Dala_Dala_lig_N"/>
    <property type="match status" value="1"/>
</dbReference>
<dbReference type="InterPro" id="IPR000291">
    <property type="entry name" value="D-Ala_lig_Van_CS"/>
</dbReference>
<dbReference type="EMBL" id="PCWR01000038">
    <property type="protein sequence ID" value="PIR07253.1"/>
    <property type="molecule type" value="Genomic_DNA"/>
</dbReference>
<dbReference type="Gene3D" id="3.30.1490.20">
    <property type="entry name" value="ATP-grasp fold, A domain"/>
    <property type="match status" value="1"/>
</dbReference>
<feature type="active site" evidence="11">
    <location>
        <position position="158"/>
    </location>
</feature>
<dbReference type="NCBIfam" id="TIGR01205">
    <property type="entry name" value="D_ala_D_alaTIGR"/>
    <property type="match status" value="1"/>
</dbReference>
<evidence type="ECO:0000256" key="10">
    <source>
        <dbReference type="HAMAP-Rule" id="MF_00047"/>
    </source>
</evidence>
<dbReference type="Proteomes" id="UP000228867">
    <property type="component" value="Unassembled WGS sequence"/>
</dbReference>
<dbReference type="EC" id="6.3.2.4" evidence="10"/>
<keyword evidence="6 13" id="KW-0067">ATP-binding</keyword>
<dbReference type="GO" id="GO:0046872">
    <property type="term" value="F:metal ion binding"/>
    <property type="evidence" value="ECO:0007669"/>
    <property type="project" value="UniProtKB-KW"/>
</dbReference>
<evidence type="ECO:0000259" key="14">
    <source>
        <dbReference type="PROSITE" id="PS50975"/>
    </source>
</evidence>
<dbReference type="HAMAP" id="MF_00047">
    <property type="entry name" value="Dala_Dala_lig"/>
    <property type="match status" value="1"/>
</dbReference>
<gene>
    <name evidence="10" type="primary">ddl</name>
    <name evidence="15" type="ORF">COV54_01710</name>
</gene>
<keyword evidence="12" id="KW-0460">Magnesium</keyword>
<dbReference type="SUPFAM" id="SSF56059">
    <property type="entry name" value="Glutathione synthetase ATP-binding domain-like"/>
    <property type="match status" value="1"/>
</dbReference>
<dbReference type="InterPro" id="IPR013815">
    <property type="entry name" value="ATP_grasp_subdomain_1"/>
</dbReference>
<dbReference type="Pfam" id="PF07478">
    <property type="entry name" value="Dala_Dala_lig_C"/>
    <property type="match status" value="1"/>
</dbReference>
<proteinExistence type="inferred from homology"/>
<protein>
    <recommendedName>
        <fullName evidence="10">D-alanine--D-alanine ligase</fullName>
        <ecNumber evidence="10">6.3.2.4</ecNumber>
    </recommendedName>
    <alternativeName>
        <fullName evidence="10">D-Ala-D-Ala ligase</fullName>
    </alternativeName>
    <alternativeName>
        <fullName evidence="10">D-alanylalanine synthetase</fullName>
    </alternativeName>
</protein>
<keyword evidence="3 10" id="KW-0963">Cytoplasm</keyword>
<dbReference type="InterPro" id="IPR011127">
    <property type="entry name" value="Dala_Dala_lig_N"/>
</dbReference>
<dbReference type="GO" id="GO:0008716">
    <property type="term" value="F:D-alanine-D-alanine ligase activity"/>
    <property type="evidence" value="ECO:0007669"/>
    <property type="project" value="UniProtKB-UniRule"/>
</dbReference>
<comment type="cofactor">
    <cofactor evidence="12">
        <name>Mg(2+)</name>
        <dbReference type="ChEBI" id="CHEBI:18420"/>
    </cofactor>
    <cofactor evidence="12">
        <name>Mn(2+)</name>
        <dbReference type="ChEBI" id="CHEBI:29035"/>
    </cofactor>
    <text evidence="12">Binds 2 magnesium or manganese ions per subunit.</text>
</comment>
<sequence>MAKIKRIKVIILMGGPSSEYEVSLNTGKNILTSLDKEKYEAEALVIDKKGNWPAKPADLKNKFDIAFIAMHGPYGEDGTAQSILEEVQMPYTGSNIASSALGMNKFLSSQIFRDAGLKTPHSLLISKIDWRDNKAAIFKKIALYLERPLVVKPNYQGSSIGVSIIKNLSDLEQAIEKAFNFSRHIIVQSYISGREMACGVLDFGWLHSVQALPPTEIIPLAGEFFNYQSKYNPQGAQEITPACLPASLTQAVQRTAVIAHKLVGCRAMSRTDMILGKDNQVYILEINTIPGMTENSLLPKAAQAAGLSFSRLLDRIIQASLPKHR</sequence>
<dbReference type="GO" id="GO:0005524">
    <property type="term" value="F:ATP binding"/>
    <property type="evidence" value="ECO:0007669"/>
    <property type="project" value="UniProtKB-UniRule"/>
</dbReference>
<dbReference type="UniPathway" id="UPA00219"/>
<dbReference type="GO" id="GO:0008360">
    <property type="term" value="P:regulation of cell shape"/>
    <property type="evidence" value="ECO:0007669"/>
    <property type="project" value="UniProtKB-KW"/>
</dbReference>
<organism evidence="15 16">
    <name type="scientific">Candidatus Jorgensenbacteria bacterium CG11_big_fil_rev_8_21_14_0_20_38_23</name>
    <dbReference type="NCBI Taxonomy" id="1974594"/>
    <lineage>
        <taxon>Bacteria</taxon>
        <taxon>Candidatus Joergenseniibacteriota</taxon>
    </lineage>
</organism>
<dbReference type="PANTHER" id="PTHR23132:SF23">
    <property type="entry name" value="D-ALANINE--D-ALANINE LIGASE B"/>
    <property type="match status" value="1"/>
</dbReference>
<dbReference type="Gene3D" id="3.40.50.20">
    <property type="match status" value="2"/>
</dbReference>
<evidence type="ECO:0000256" key="6">
    <source>
        <dbReference type="ARBA" id="ARBA00022840"/>
    </source>
</evidence>
<name>A0A2H0NEC8_9BACT</name>
<dbReference type="PANTHER" id="PTHR23132">
    <property type="entry name" value="D-ALANINE--D-ALANINE LIGASE"/>
    <property type="match status" value="1"/>
</dbReference>
<feature type="active site" evidence="11">
    <location>
        <position position="296"/>
    </location>
</feature>
<dbReference type="Gene3D" id="3.30.470.20">
    <property type="entry name" value="ATP-grasp fold, B domain"/>
    <property type="match status" value="1"/>
</dbReference>
<evidence type="ECO:0000256" key="2">
    <source>
        <dbReference type="ARBA" id="ARBA00010871"/>
    </source>
</evidence>
<evidence type="ECO:0000313" key="15">
    <source>
        <dbReference type="EMBL" id="PIR07253.1"/>
    </source>
</evidence>
<dbReference type="NCBIfam" id="NF002378">
    <property type="entry name" value="PRK01372.1"/>
    <property type="match status" value="1"/>
</dbReference>
<keyword evidence="4 10" id="KW-0436">Ligase</keyword>
<dbReference type="GO" id="GO:0071555">
    <property type="term" value="P:cell wall organization"/>
    <property type="evidence" value="ECO:0007669"/>
    <property type="project" value="UniProtKB-KW"/>
</dbReference>
<feature type="binding site" evidence="12">
    <location>
        <position position="285"/>
    </location>
    <ligand>
        <name>Mg(2+)</name>
        <dbReference type="ChEBI" id="CHEBI:18420"/>
        <label>1</label>
    </ligand>
</feature>